<dbReference type="EMBL" id="VOOS01000003">
    <property type="protein sequence ID" value="TXB65488.1"/>
    <property type="molecule type" value="Genomic_DNA"/>
</dbReference>
<dbReference type="RefSeq" id="WP_147100566.1">
    <property type="nucleotide sequence ID" value="NZ_VOOS01000003.1"/>
</dbReference>
<gene>
    <name evidence="2" type="ORF">FRY74_08685</name>
</gene>
<organism evidence="2 3">
    <name type="scientific">Vicingus serpentipes</name>
    <dbReference type="NCBI Taxonomy" id="1926625"/>
    <lineage>
        <taxon>Bacteria</taxon>
        <taxon>Pseudomonadati</taxon>
        <taxon>Bacteroidota</taxon>
        <taxon>Flavobacteriia</taxon>
        <taxon>Flavobacteriales</taxon>
        <taxon>Vicingaceae</taxon>
        <taxon>Vicingus</taxon>
    </lineage>
</organism>
<reference evidence="2 3" key="1">
    <citation type="submission" date="2019-08" db="EMBL/GenBank/DDBJ databases">
        <title>Genome of Vicingus serpentipes NCIMB 15042.</title>
        <authorList>
            <person name="Bowman J.P."/>
        </authorList>
    </citation>
    <scope>NUCLEOTIDE SEQUENCE [LARGE SCALE GENOMIC DNA]</scope>
    <source>
        <strain evidence="2 3">NCIMB 15042</strain>
    </source>
</reference>
<feature type="domain" description="Glycosyltransferase 2-like" evidence="1">
    <location>
        <begin position="3"/>
        <end position="174"/>
    </location>
</feature>
<protein>
    <submittedName>
        <fullName evidence="2">Glycosyltransferase</fullName>
    </submittedName>
</protein>
<dbReference type="Gene3D" id="3.90.550.10">
    <property type="entry name" value="Spore Coat Polysaccharide Biosynthesis Protein SpsA, Chain A"/>
    <property type="match status" value="1"/>
</dbReference>
<dbReference type="GO" id="GO:0016758">
    <property type="term" value="F:hexosyltransferase activity"/>
    <property type="evidence" value="ECO:0007669"/>
    <property type="project" value="UniProtKB-ARBA"/>
</dbReference>
<proteinExistence type="predicted"/>
<dbReference type="OrthoDB" id="6307329at2"/>
<dbReference type="PANTHER" id="PTHR22916:SF71">
    <property type="entry name" value="GLYCOSYL TRANSFERASE"/>
    <property type="match status" value="1"/>
</dbReference>
<dbReference type="InterPro" id="IPR029044">
    <property type="entry name" value="Nucleotide-diphossugar_trans"/>
</dbReference>
<accession>A0A5C6RT80</accession>
<dbReference type="InterPro" id="IPR001173">
    <property type="entry name" value="Glyco_trans_2-like"/>
</dbReference>
<dbReference type="PANTHER" id="PTHR22916">
    <property type="entry name" value="GLYCOSYLTRANSFERASE"/>
    <property type="match status" value="1"/>
</dbReference>
<keyword evidence="2" id="KW-0808">Transferase</keyword>
<evidence type="ECO:0000313" key="2">
    <source>
        <dbReference type="EMBL" id="TXB65488.1"/>
    </source>
</evidence>
<dbReference type="Pfam" id="PF00535">
    <property type="entry name" value="Glycos_transf_2"/>
    <property type="match status" value="1"/>
</dbReference>
<evidence type="ECO:0000259" key="1">
    <source>
        <dbReference type="Pfam" id="PF00535"/>
    </source>
</evidence>
<dbReference type="Proteomes" id="UP000321721">
    <property type="component" value="Unassembled WGS sequence"/>
</dbReference>
<name>A0A5C6RT80_9FLAO</name>
<sequence length="296" mass="33945">MISVVVCTYNREVYLPKMLESIHSQICEKTDFEIVLVNNKSTDNTEEICLNFKKENPSINFNYFLEKNQGLSYARNRGIKESKGDFIVFVDDDAFLDENYIKELAVYLKKSEGDLGFGGKILPFLECELPAWMSKYLSSLMSIIDLGNEVKLFKGSKYPIGANMGVSKGVIDKIGMFNESLGRTGISMLGGEEKDFFFRIKEAGIPIYYYPKMLVHHVIPEKRLTVEFIKKQAEGIGVSEKLRTKKTGEFLKRSILELYKWGGTFALFFIYLIKGQVSKGVMLLKFRWWISRGLWG</sequence>
<comment type="caution">
    <text evidence="2">The sequence shown here is derived from an EMBL/GenBank/DDBJ whole genome shotgun (WGS) entry which is preliminary data.</text>
</comment>
<keyword evidence="3" id="KW-1185">Reference proteome</keyword>
<dbReference type="AlphaFoldDB" id="A0A5C6RT80"/>
<evidence type="ECO:0000313" key="3">
    <source>
        <dbReference type="Proteomes" id="UP000321721"/>
    </source>
</evidence>
<dbReference type="SUPFAM" id="SSF53448">
    <property type="entry name" value="Nucleotide-diphospho-sugar transferases"/>
    <property type="match status" value="1"/>
</dbReference>